<dbReference type="InterPro" id="IPR001890">
    <property type="entry name" value="RNA-binding_CRM"/>
</dbReference>
<evidence type="ECO:0000313" key="9">
    <source>
        <dbReference type="Proteomes" id="UP000077755"/>
    </source>
</evidence>
<gene>
    <name evidence="8" type="ORF">DCAR_0728378</name>
</gene>
<proteinExistence type="predicted"/>
<dbReference type="SMART" id="SM01103">
    <property type="entry name" value="CRS1_YhbY"/>
    <property type="match status" value="2"/>
</dbReference>
<keyword evidence="4" id="KW-0809">Transit peptide</keyword>
<dbReference type="OMA" id="PDGDELC"/>
<dbReference type="PROSITE" id="PS51295">
    <property type="entry name" value="CRM"/>
    <property type="match status" value="2"/>
</dbReference>
<reference evidence="8" key="1">
    <citation type="journal article" date="2016" name="Nat. Genet.">
        <title>A high-quality carrot genome assembly provides new insights into carotenoid accumulation and asterid genome evolution.</title>
        <authorList>
            <person name="Iorizzo M."/>
            <person name="Ellison S."/>
            <person name="Senalik D."/>
            <person name="Zeng P."/>
            <person name="Satapoomin P."/>
            <person name="Huang J."/>
            <person name="Bowman M."/>
            <person name="Iovene M."/>
            <person name="Sanseverino W."/>
            <person name="Cavagnaro P."/>
            <person name="Yildiz M."/>
            <person name="Macko-Podgorni A."/>
            <person name="Moranska E."/>
            <person name="Grzebelus E."/>
            <person name="Grzebelus D."/>
            <person name="Ashrafi H."/>
            <person name="Zheng Z."/>
            <person name="Cheng S."/>
            <person name="Spooner D."/>
            <person name="Van Deynze A."/>
            <person name="Simon P."/>
        </authorList>
    </citation>
    <scope>NUCLEOTIDE SEQUENCE</scope>
    <source>
        <tissue evidence="8">Leaf</tissue>
    </source>
</reference>
<dbReference type="Gramene" id="KZM87571">
    <property type="protein sequence ID" value="KZM87571"/>
    <property type="gene ID" value="DCAR_024698"/>
</dbReference>
<dbReference type="FunFam" id="3.30.110.60:FF:000002">
    <property type="entry name" value="CRS2-associated factor 1, chloroplastic"/>
    <property type="match status" value="2"/>
</dbReference>
<keyword evidence="3" id="KW-0694">RNA-binding</keyword>
<dbReference type="EMBL" id="CP093349">
    <property type="protein sequence ID" value="WOH08927.1"/>
    <property type="molecule type" value="Genomic_DNA"/>
</dbReference>
<dbReference type="OrthoDB" id="2021019at2759"/>
<keyword evidence="2" id="KW-0677">Repeat</keyword>
<dbReference type="SUPFAM" id="SSF75471">
    <property type="entry name" value="YhbY-like"/>
    <property type="match status" value="2"/>
</dbReference>
<dbReference type="AlphaFoldDB" id="A0A164TIJ1"/>
<sequence length="717" mass="79747">MLLKTLFPFVFPFTSPNPQRPATEIRFARWNNANAEKYNAPKRSQKEIEDELRMTRRFESAENIIDDGENDKQNTKSIGTPSVPSRPSIPGRQSKYSKKVHPAFKAFPKFQKIPQGASASASAAAVSGIKIGENGVSYLVPDAPFEYRYSYTETPKDVKPLKLREAAIPPFGPDTMPRPWTGRKPLPPSKKSFEFDSFKLPPPHKKGVKPVQSPGPFLAGSGPKYVHSREDILGEPLTQEEITDLVNSCYKSSRQLNLGRDGFTHNMLENIHAHWKRRRVCKIKCKGVCTVDMDNVRKQLEEKTGGQIIYARGGVLFLFRGRNYNYKTRPRYPLMLWKPITPVYPRLVKRAPEGLTLEEASELRKKGRELIPIRKLGKNGVYCDLAKNVREAFEACELVRIDCQGLNPSDYRKIGAKLKDLVPCVLISFEHEHILMWRGRDWKSQFSEEEKFGKSEIESTSITSHPEGQVNTNLHCSIEIAGSNNVDISPSPFVGEVVDPDESKKLRVNMDEDLLSGISDDIPSCSGSTADGAETLTKTSGTIAICGGPEEIPSDANNVAPQTCNEVQDVCENRGLCKTDDMKMHWMEGVIMLRNKAIEGGSAVLLEKSCLDADIVYERAVTLAKSAPKGPAFEKRPRKASVKKDDASKVGGEVEAYASRAGAVEAVDAAEIMVIPEKGRSVNKSLTNQRKKSSREDFSNIVPRGSLRVDELAKLLA</sequence>
<reference evidence="8" key="2">
    <citation type="submission" date="2022-03" db="EMBL/GenBank/DDBJ databases">
        <title>Draft title - Genomic analysis of global carrot germplasm unveils the trajectory of domestication and the origin of high carotenoid orange carrot.</title>
        <authorList>
            <person name="Iorizzo M."/>
            <person name="Ellison S."/>
            <person name="Senalik D."/>
            <person name="Macko-Podgorni A."/>
            <person name="Grzebelus D."/>
            <person name="Bostan H."/>
            <person name="Rolling W."/>
            <person name="Curaba J."/>
            <person name="Simon P."/>
        </authorList>
    </citation>
    <scope>NUCLEOTIDE SEQUENCE</scope>
    <source>
        <tissue evidence="8">Leaf</tissue>
    </source>
</reference>
<evidence type="ECO:0000256" key="1">
    <source>
        <dbReference type="ARBA" id="ARBA00022664"/>
    </source>
</evidence>
<protein>
    <submittedName>
        <fullName evidence="8">Uncharacterized protein</fullName>
    </submittedName>
</protein>
<dbReference type="KEGG" id="dcr:108196667"/>
<dbReference type="InterPro" id="IPR044599">
    <property type="entry name" value="CAF1P_plant"/>
</dbReference>
<evidence type="ECO:0000313" key="8">
    <source>
        <dbReference type="EMBL" id="WOH08927.1"/>
    </source>
</evidence>
<feature type="region of interest" description="Disordered" evidence="7">
    <location>
        <begin position="62"/>
        <end position="94"/>
    </location>
</feature>
<dbReference type="GO" id="GO:0006397">
    <property type="term" value="P:mRNA processing"/>
    <property type="evidence" value="ECO:0007669"/>
    <property type="project" value="UniProtKB-KW"/>
</dbReference>
<evidence type="ECO:0000256" key="2">
    <source>
        <dbReference type="ARBA" id="ARBA00022737"/>
    </source>
</evidence>
<keyword evidence="1" id="KW-0507">mRNA processing</keyword>
<keyword evidence="9" id="KW-1185">Reference proteome</keyword>
<dbReference type="Pfam" id="PF01985">
    <property type="entry name" value="CRS1_YhbY"/>
    <property type="match status" value="2"/>
</dbReference>
<dbReference type="GO" id="GO:1990904">
    <property type="term" value="C:ribonucleoprotein complex"/>
    <property type="evidence" value="ECO:0007669"/>
    <property type="project" value="UniProtKB-KW"/>
</dbReference>
<name>A0A164TIJ1_DAUCS</name>
<accession>A0A164TIJ1</accession>
<dbReference type="GO" id="GO:0003729">
    <property type="term" value="F:mRNA binding"/>
    <property type="evidence" value="ECO:0007669"/>
    <property type="project" value="EnsemblPlants"/>
</dbReference>
<organism evidence="8 9">
    <name type="scientific">Daucus carota subsp. sativus</name>
    <name type="common">Carrot</name>
    <dbReference type="NCBI Taxonomy" id="79200"/>
    <lineage>
        <taxon>Eukaryota</taxon>
        <taxon>Viridiplantae</taxon>
        <taxon>Streptophyta</taxon>
        <taxon>Embryophyta</taxon>
        <taxon>Tracheophyta</taxon>
        <taxon>Spermatophyta</taxon>
        <taxon>Magnoliopsida</taxon>
        <taxon>eudicotyledons</taxon>
        <taxon>Gunneridae</taxon>
        <taxon>Pentapetalae</taxon>
        <taxon>asterids</taxon>
        <taxon>campanulids</taxon>
        <taxon>Apiales</taxon>
        <taxon>Apiaceae</taxon>
        <taxon>Apioideae</taxon>
        <taxon>Scandiceae</taxon>
        <taxon>Daucinae</taxon>
        <taxon>Daucus</taxon>
        <taxon>Daucus sect. Daucus</taxon>
    </lineage>
</organism>
<evidence type="ECO:0000256" key="6">
    <source>
        <dbReference type="ARBA" id="ARBA00023274"/>
    </source>
</evidence>
<evidence type="ECO:0000256" key="5">
    <source>
        <dbReference type="ARBA" id="ARBA00023187"/>
    </source>
</evidence>
<dbReference type="PANTHER" id="PTHR46247">
    <property type="entry name" value="CRS2-ASSOCIATED FACTOR 1, CHLOROPLASTIC"/>
    <property type="match status" value="1"/>
</dbReference>
<evidence type="ECO:0000256" key="3">
    <source>
        <dbReference type="ARBA" id="ARBA00022884"/>
    </source>
</evidence>
<evidence type="ECO:0000256" key="4">
    <source>
        <dbReference type="ARBA" id="ARBA00022946"/>
    </source>
</evidence>
<dbReference type="Proteomes" id="UP000077755">
    <property type="component" value="Chromosome 7"/>
</dbReference>
<evidence type="ECO:0000256" key="7">
    <source>
        <dbReference type="SAM" id="MobiDB-lite"/>
    </source>
</evidence>
<feature type="compositionally biased region" description="Polar residues" evidence="7">
    <location>
        <begin position="75"/>
        <end position="85"/>
    </location>
</feature>
<keyword evidence="5" id="KW-0508">mRNA splicing</keyword>
<keyword evidence="6" id="KW-0687">Ribonucleoprotein</keyword>
<dbReference type="GO" id="GO:0000373">
    <property type="term" value="P:Group II intron splicing"/>
    <property type="evidence" value="ECO:0007669"/>
    <property type="project" value="EnsemblPlants"/>
</dbReference>
<dbReference type="Gene3D" id="3.30.110.60">
    <property type="entry name" value="YhbY-like"/>
    <property type="match status" value="2"/>
</dbReference>
<dbReference type="InterPro" id="IPR035920">
    <property type="entry name" value="YhbY-like_sf"/>
</dbReference>
<dbReference type="PANTHER" id="PTHR46247:SF1">
    <property type="entry name" value="CRS2-ASSOCIATED FACTOR 1, CHLOROPLASTIC"/>
    <property type="match status" value="1"/>
</dbReference>